<sequence length="63" mass="6659">MNMVASIKSAEIRGAENGGAEARSDTFSRLKALIAARPRSLDAARAEAPCGERWMHSAPISSS</sequence>
<gene>
    <name evidence="1" type="ORF">MESS2_1470010</name>
</gene>
<protein>
    <submittedName>
        <fullName evidence="1">Uncharacterized protein</fullName>
    </submittedName>
</protein>
<dbReference type="AlphaFoldDB" id="M5EJP7"/>
<name>M5EJP7_9HYPH</name>
<organism evidence="1 2">
    <name type="scientific">Mesorhizobium metallidurans STM 2683</name>
    <dbReference type="NCBI Taxonomy" id="1297569"/>
    <lineage>
        <taxon>Bacteria</taxon>
        <taxon>Pseudomonadati</taxon>
        <taxon>Pseudomonadota</taxon>
        <taxon>Alphaproteobacteria</taxon>
        <taxon>Hyphomicrobiales</taxon>
        <taxon>Phyllobacteriaceae</taxon>
        <taxon>Mesorhizobium</taxon>
    </lineage>
</organism>
<dbReference type="EMBL" id="CAUM01000054">
    <property type="protein sequence ID" value="CCV04949.1"/>
    <property type="molecule type" value="Genomic_DNA"/>
</dbReference>
<dbReference type="Proteomes" id="UP000012062">
    <property type="component" value="Unassembled WGS sequence"/>
</dbReference>
<proteinExistence type="predicted"/>
<reference evidence="1 2" key="1">
    <citation type="submission" date="2013-02" db="EMBL/GenBank/DDBJ databases">
        <authorList>
            <person name="Genoscope - CEA"/>
        </authorList>
    </citation>
    <scope>NUCLEOTIDE SEQUENCE [LARGE SCALE GENOMIC DNA]</scope>
    <source>
        <strain evidence="1 2">STM 2683</strain>
    </source>
</reference>
<comment type="caution">
    <text evidence="1">The sequence shown here is derived from an EMBL/GenBank/DDBJ whole genome shotgun (WGS) entry which is preliminary data.</text>
</comment>
<keyword evidence="2" id="KW-1185">Reference proteome</keyword>
<evidence type="ECO:0000313" key="2">
    <source>
        <dbReference type="Proteomes" id="UP000012062"/>
    </source>
</evidence>
<accession>M5EJP7</accession>
<evidence type="ECO:0000313" key="1">
    <source>
        <dbReference type="EMBL" id="CCV04949.1"/>
    </source>
</evidence>